<dbReference type="AlphaFoldDB" id="A0A399DW36"/>
<evidence type="ECO:0000313" key="1">
    <source>
        <dbReference type="EMBL" id="RIH74120.1"/>
    </source>
</evidence>
<name>A0A399DW36_9DEIN</name>
<dbReference type="Proteomes" id="UP000266089">
    <property type="component" value="Unassembled WGS sequence"/>
</dbReference>
<accession>A0A399DW36</accession>
<sequence>MRDLFFPLLMGLVLLLAACSGPRNDLSSDFTLSLDSTTPTLVAQQGGSKTLQLTITPKNGFTGEVGLSLEGAPEGISLSPTSVRVTGTVPVTVIGQYI</sequence>
<evidence type="ECO:0000313" key="2">
    <source>
        <dbReference type="Proteomes" id="UP000266089"/>
    </source>
</evidence>
<gene>
    <name evidence="1" type="ORF">Mcate_02841</name>
</gene>
<dbReference type="PROSITE" id="PS51257">
    <property type="entry name" value="PROKAR_LIPOPROTEIN"/>
    <property type="match status" value="1"/>
</dbReference>
<dbReference type="EMBL" id="QWKX01000161">
    <property type="protein sequence ID" value="RIH74120.1"/>
    <property type="molecule type" value="Genomic_DNA"/>
</dbReference>
<organism evidence="1 2">
    <name type="scientific">Meiothermus taiwanensis</name>
    <dbReference type="NCBI Taxonomy" id="172827"/>
    <lineage>
        <taxon>Bacteria</taxon>
        <taxon>Thermotogati</taxon>
        <taxon>Deinococcota</taxon>
        <taxon>Deinococci</taxon>
        <taxon>Thermales</taxon>
        <taxon>Thermaceae</taxon>
        <taxon>Meiothermus</taxon>
    </lineage>
</organism>
<reference evidence="1 2" key="1">
    <citation type="submission" date="2018-08" db="EMBL/GenBank/DDBJ databases">
        <title>Meiothermus cateniformans JCM 15151 genome sequencing project.</title>
        <authorList>
            <person name="Da Costa M.S."/>
            <person name="Albuquerque L."/>
            <person name="Raposo P."/>
            <person name="Froufe H.J.C."/>
            <person name="Barroso C.S."/>
            <person name="Egas C."/>
        </authorList>
    </citation>
    <scope>NUCLEOTIDE SEQUENCE [LARGE SCALE GENOMIC DNA]</scope>
    <source>
        <strain evidence="1 2">JCM 15151</strain>
    </source>
</reference>
<evidence type="ECO:0008006" key="3">
    <source>
        <dbReference type="Google" id="ProtNLM"/>
    </source>
</evidence>
<protein>
    <recommendedName>
        <fullName evidence="3">Lipoprotein</fullName>
    </recommendedName>
</protein>
<proteinExistence type="predicted"/>
<comment type="caution">
    <text evidence="1">The sequence shown here is derived from an EMBL/GenBank/DDBJ whole genome shotgun (WGS) entry which is preliminary data.</text>
</comment>